<dbReference type="PANTHER" id="PTHR33588:SF1">
    <property type="entry name" value="CILIA- AND FLAGELLA-ASSOCIATED PROTEIN 299"/>
    <property type="match status" value="1"/>
</dbReference>
<dbReference type="GO" id="GO:0005737">
    <property type="term" value="C:cytoplasm"/>
    <property type="evidence" value="ECO:0007669"/>
    <property type="project" value="UniProtKB-SubCell"/>
</dbReference>
<dbReference type="AlphaFoldDB" id="A0A699ZJK7"/>
<dbReference type="GO" id="GO:0005634">
    <property type="term" value="C:nucleus"/>
    <property type="evidence" value="ECO:0007669"/>
    <property type="project" value="UniProtKB-SubCell"/>
</dbReference>
<dbReference type="PANTHER" id="PTHR33588">
    <property type="entry name" value="CILIA- AND FLAGELLA-ASSOCIATED PROTEIN 299"/>
    <property type="match status" value="1"/>
</dbReference>
<evidence type="ECO:0000256" key="6">
    <source>
        <dbReference type="ARBA" id="ARBA00023242"/>
    </source>
</evidence>
<name>A0A699ZJK7_HAELA</name>
<dbReference type="InterPro" id="IPR027887">
    <property type="entry name" value="DUF4464"/>
</dbReference>
<comment type="subcellular location">
    <subcellularLocation>
        <location evidence="3">Cytoplasm</location>
    </subcellularLocation>
    <subcellularLocation>
        <location evidence="2">Nucleus</location>
    </subcellularLocation>
</comment>
<evidence type="ECO:0000313" key="8">
    <source>
        <dbReference type="Proteomes" id="UP000485058"/>
    </source>
</evidence>
<reference evidence="7 8" key="1">
    <citation type="submission" date="2020-02" db="EMBL/GenBank/DDBJ databases">
        <title>Draft genome sequence of Haematococcus lacustris strain NIES-144.</title>
        <authorList>
            <person name="Morimoto D."/>
            <person name="Nakagawa S."/>
            <person name="Yoshida T."/>
            <person name="Sawayama S."/>
        </authorList>
    </citation>
    <scope>NUCLEOTIDE SEQUENCE [LARGE SCALE GENOMIC DNA]</scope>
    <source>
        <strain evidence="7 8">NIES-144</strain>
    </source>
</reference>
<comment type="function">
    <text evidence="1">May be involved in spermatogenesis.</text>
</comment>
<sequence length="48" mass="5602">MEDQEALKDREEAVRNGKLTTIIFIRDRNAKAQEVSGYIDYGHRHVLD</sequence>
<organism evidence="7 8">
    <name type="scientific">Haematococcus lacustris</name>
    <name type="common">Green alga</name>
    <name type="synonym">Haematococcus pluvialis</name>
    <dbReference type="NCBI Taxonomy" id="44745"/>
    <lineage>
        <taxon>Eukaryota</taxon>
        <taxon>Viridiplantae</taxon>
        <taxon>Chlorophyta</taxon>
        <taxon>core chlorophytes</taxon>
        <taxon>Chlorophyceae</taxon>
        <taxon>CS clade</taxon>
        <taxon>Chlamydomonadales</taxon>
        <taxon>Haematococcaceae</taxon>
        <taxon>Haematococcus</taxon>
    </lineage>
</organism>
<evidence type="ECO:0000256" key="4">
    <source>
        <dbReference type="ARBA" id="ARBA00021436"/>
    </source>
</evidence>
<evidence type="ECO:0000256" key="2">
    <source>
        <dbReference type="ARBA" id="ARBA00004123"/>
    </source>
</evidence>
<comment type="caution">
    <text evidence="7">The sequence shown here is derived from an EMBL/GenBank/DDBJ whole genome shotgun (WGS) entry which is preliminary data.</text>
</comment>
<gene>
    <name evidence="7" type="ORF">HaLaN_16753</name>
</gene>
<keyword evidence="6" id="KW-0539">Nucleus</keyword>
<proteinExistence type="predicted"/>
<evidence type="ECO:0000313" key="7">
    <source>
        <dbReference type="EMBL" id="GFH19749.1"/>
    </source>
</evidence>
<dbReference type="Proteomes" id="UP000485058">
    <property type="component" value="Unassembled WGS sequence"/>
</dbReference>
<keyword evidence="5" id="KW-0963">Cytoplasm</keyword>
<evidence type="ECO:0000256" key="5">
    <source>
        <dbReference type="ARBA" id="ARBA00022490"/>
    </source>
</evidence>
<protein>
    <recommendedName>
        <fullName evidence="4">Cilia- and flagella-associated protein 299</fullName>
    </recommendedName>
</protein>
<dbReference type="Pfam" id="PF14713">
    <property type="entry name" value="DUF4464"/>
    <property type="match status" value="1"/>
</dbReference>
<accession>A0A699ZJK7</accession>
<evidence type="ECO:0000256" key="1">
    <source>
        <dbReference type="ARBA" id="ARBA00003056"/>
    </source>
</evidence>
<dbReference type="EMBL" id="BLLF01001515">
    <property type="protein sequence ID" value="GFH19749.1"/>
    <property type="molecule type" value="Genomic_DNA"/>
</dbReference>
<keyword evidence="8" id="KW-1185">Reference proteome</keyword>
<evidence type="ECO:0000256" key="3">
    <source>
        <dbReference type="ARBA" id="ARBA00004496"/>
    </source>
</evidence>